<dbReference type="AlphaFoldDB" id="A0A2T5J3V9"/>
<organism evidence="5 6">
    <name type="scientific">Agitococcus lubricus</name>
    <dbReference type="NCBI Taxonomy" id="1077255"/>
    <lineage>
        <taxon>Bacteria</taxon>
        <taxon>Pseudomonadati</taxon>
        <taxon>Pseudomonadota</taxon>
        <taxon>Gammaproteobacteria</taxon>
        <taxon>Moraxellales</taxon>
        <taxon>Moraxellaceae</taxon>
        <taxon>Agitococcus</taxon>
    </lineage>
</organism>
<dbReference type="InterPro" id="IPR003593">
    <property type="entry name" value="AAA+_ATPase"/>
</dbReference>
<dbReference type="Gene3D" id="3.40.50.300">
    <property type="entry name" value="P-loop containing nucleotide triphosphate hydrolases"/>
    <property type="match status" value="1"/>
</dbReference>
<keyword evidence="6" id="KW-1185">Reference proteome</keyword>
<name>A0A2T5J3V9_9GAMM</name>
<accession>A0A2T5J3V9</accession>
<dbReference type="OrthoDB" id="9806726at2"/>
<keyword evidence="2" id="KW-0547">Nucleotide-binding</keyword>
<evidence type="ECO:0000313" key="5">
    <source>
        <dbReference type="EMBL" id="PTQ91193.1"/>
    </source>
</evidence>
<evidence type="ECO:0000313" key="6">
    <source>
        <dbReference type="Proteomes" id="UP000244223"/>
    </source>
</evidence>
<comment type="caution">
    <text evidence="5">The sequence shown here is derived from an EMBL/GenBank/DDBJ whole genome shotgun (WGS) entry which is preliminary data.</text>
</comment>
<dbReference type="PROSITE" id="PS50893">
    <property type="entry name" value="ABC_TRANSPORTER_2"/>
    <property type="match status" value="1"/>
</dbReference>
<gene>
    <name evidence="5" type="ORF">C8N29_101265</name>
</gene>
<dbReference type="SUPFAM" id="SSF52540">
    <property type="entry name" value="P-loop containing nucleoside triphosphate hydrolases"/>
    <property type="match status" value="1"/>
</dbReference>
<reference evidence="5 6" key="1">
    <citation type="submission" date="2018-04" db="EMBL/GenBank/DDBJ databases">
        <title>Genomic Encyclopedia of Archaeal and Bacterial Type Strains, Phase II (KMG-II): from individual species to whole genera.</title>
        <authorList>
            <person name="Goeker M."/>
        </authorList>
    </citation>
    <scope>NUCLEOTIDE SEQUENCE [LARGE SCALE GENOMIC DNA]</scope>
    <source>
        <strain evidence="5 6">DSM 5822</strain>
    </source>
</reference>
<dbReference type="InterPro" id="IPR003439">
    <property type="entry name" value="ABC_transporter-like_ATP-bd"/>
</dbReference>
<dbReference type="PANTHER" id="PTHR42734">
    <property type="entry name" value="METAL TRANSPORT SYSTEM ATP-BINDING PROTEIN TM_0124-RELATED"/>
    <property type="match status" value="1"/>
</dbReference>
<dbReference type="Proteomes" id="UP000244223">
    <property type="component" value="Unassembled WGS sequence"/>
</dbReference>
<dbReference type="Pfam" id="PF00005">
    <property type="entry name" value="ABC_tran"/>
    <property type="match status" value="1"/>
</dbReference>
<dbReference type="InterPro" id="IPR027417">
    <property type="entry name" value="P-loop_NTPase"/>
</dbReference>
<proteinExistence type="predicted"/>
<dbReference type="InterPro" id="IPR050153">
    <property type="entry name" value="Metal_Ion_Import_ABC"/>
</dbReference>
<dbReference type="RefSeq" id="WP_107864215.1">
    <property type="nucleotide sequence ID" value="NZ_QAON01000001.1"/>
</dbReference>
<evidence type="ECO:0000256" key="3">
    <source>
        <dbReference type="ARBA" id="ARBA00022840"/>
    </source>
</evidence>
<dbReference type="GO" id="GO:0016887">
    <property type="term" value="F:ATP hydrolysis activity"/>
    <property type="evidence" value="ECO:0007669"/>
    <property type="project" value="InterPro"/>
</dbReference>
<evidence type="ECO:0000256" key="1">
    <source>
        <dbReference type="ARBA" id="ARBA00022448"/>
    </source>
</evidence>
<protein>
    <submittedName>
        <fullName evidence="5">ABC-type Mn2+/Zn2+ transport system ATPase subunit</fullName>
    </submittedName>
</protein>
<keyword evidence="1" id="KW-0813">Transport</keyword>
<dbReference type="EMBL" id="QAON01000001">
    <property type="protein sequence ID" value="PTQ91193.1"/>
    <property type="molecule type" value="Genomic_DNA"/>
</dbReference>
<keyword evidence="3" id="KW-0067">ATP-binding</keyword>
<dbReference type="GO" id="GO:0005524">
    <property type="term" value="F:ATP binding"/>
    <property type="evidence" value="ECO:0007669"/>
    <property type="project" value="UniProtKB-KW"/>
</dbReference>
<evidence type="ECO:0000259" key="4">
    <source>
        <dbReference type="PROSITE" id="PS50893"/>
    </source>
</evidence>
<evidence type="ECO:0000256" key="2">
    <source>
        <dbReference type="ARBA" id="ARBA00022741"/>
    </source>
</evidence>
<dbReference type="SMART" id="SM00382">
    <property type="entry name" value="AAA"/>
    <property type="match status" value="1"/>
</dbReference>
<feature type="domain" description="ABC transporter" evidence="4">
    <location>
        <begin position="1"/>
        <end position="195"/>
    </location>
</feature>
<sequence length="195" mass="21417">MSLLRLEQLSVGYQRPILSNLSLSLSAGEILGLGGSNGCGKSTLLKAISGEARIFSGTIYKAPTLNIRLQKQHPIRLANFPLSAREYLALMSAQIAHLPTRLAQLLDRRLDSLSGGQFQLLSIWACLATDSDVVLLDEPTNNLDRLGITLLLEMLNQRRPEQGIALISHDHEFVHAATTRQVDLSPFHQSDIEAL</sequence>